<dbReference type="InterPro" id="IPR010001">
    <property type="entry name" value="BofA"/>
</dbReference>
<dbReference type="Proteomes" id="UP000644756">
    <property type="component" value="Unassembled WGS sequence"/>
</dbReference>
<comment type="caution">
    <text evidence="2">The sequence shown here is derived from an EMBL/GenBank/DDBJ whole genome shotgun (WGS) entry which is preliminary data.</text>
</comment>
<feature type="transmembrane region" description="Helical" evidence="1">
    <location>
        <begin position="33"/>
        <end position="58"/>
    </location>
</feature>
<evidence type="ECO:0000313" key="2">
    <source>
        <dbReference type="EMBL" id="GGG24968.1"/>
    </source>
</evidence>
<organism evidence="2 3">
    <name type="scientific">Paenibacillus abyssi</name>
    <dbReference type="NCBI Taxonomy" id="1340531"/>
    <lineage>
        <taxon>Bacteria</taxon>
        <taxon>Bacillati</taxon>
        <taxon>Bacillota</taxon>
        <taxon>Bacilli</taxon>
        <taxon>Bacillales</taxon>
        <taxon>Paenibacillaceae</taxon>
        <taxon>Paenibacillus</taxon>
    </lineage>
</organism>
<protein>
    <recommendedName>
        <fullName evidence="4">Pro-sigmaK processing inhibitor BofA</fullName>
    </recommendedName>
</protein>
<keyword evidence="3" id="KW-1185">Reference proteome</keyword>
<proteinExistence type="predicted"/>
<feature type="transmembrane region" description="Helical" evidence="1">
    <location>
        <begin position="6"/>
        <end position="21"/>
    </location>
</feature>
<gene>
    <name evidence="2" type="ORF">GCM10010916_46860</name>
</gene>
<evidence type="ECO:0008006" key="4">
    <source>
        <dbReference type="Google" id="ProtNLM"/>
    </source>
</evidence>
<reference evidence="2" key="2">
    <citation type="submission" date="2020-09" db="EMBL/GenBank/DDBJ databases">
        <authorList>
            <person name="Sun Q."/>
            <person name="Zhou Y."/>
        </authorList>
    </citation>
    <scope>NUCLEOTIDE SEQUENCE</scope>
    <source>
        <strain evidence="2">CGMCC 1.12987</strain>
    </source>
</reference>
<sequence>MKTVWLTLLIVSLVMLIVILIRNRITGAVLKRFALHLIAVALVLYVLNFSGWIAGFYIPLNPATVATVVLLGVPGILLILGLQWTVL</sequence>
<accession>A0A917G6B2</accession>
<evidence type="ECO:0000256" key="1">
    <source>
        <dbReference type="SAM" id="Phobius"/>
    </source>
</evidence>
<evidence type="ECO:0000313" key="3">
    <source>
        <dbReference type="Proteomes" id="UP000644756"/>
    </source>
</evidence>
<keyword evidence="1" id="KW-0812">Transmembrane</keyword>
<dbReference type="EMBL" id="BMGR01000022">
    <property type="protein sequence ID" value="GGG24968.1"/>
    <property type="molecule type" value="Genomic_DNA"/>
</dbReference>
<keyword evidence="1" id="KW-1133">Transmembrane helix</keyword>
<name>A0A917G6B2_9BACL</name>
<dbReference type="Pfam" id="PF07441">
    <property type="entry name" value="BofA"/>
    <property type="match status" value="1"/>
</dbReference>
<reference evidence="2" key="1">
    <citation type="journal article" date="2014" name="Int. J. Syst. Evol. Microbiol.">
        <title>Complete genome sequence of Corynebacterium casei LMG S-19264T (=DSM 44701T), isolated from a smear-ripened cheese.</title>
        <authorList>
            <consortium name="US DOE Joint Genome Institute (JGI-PGF)"/>
            <person name="Walter F."/>
            <person name="Albersmeier A."/>
            <person name="Kalinowski J."/>
            <person name="Ruckert C."/>
        </authorList>
    </citation>
    <scope>NUCLEOTIDE SEQUENCE</scope>
    <source>
        <strain evidence="2">CGMCC 1.12987</strain>
    </source>
</reference>
<keyword evidence="1" id="KW-0472">Membrane</keyword>
<feature type="transmembrane region" description="Helical" evidence="1">
    <location>
        <begin position="64"/>
        <end position="86"/>
    </location>
</feature>
<dbReference type="RefSeq" id="WP_188533521.1">
    <property type="nucleotide sequence ID" value="NZ_BMGR01000022.1"/>
</dbReference>
<dbReference type="AlphaFoldDB" id="A0A917G6B2"/>